<comment type="subunit">
    <text evidence="4">Homodimer.</text>
</comment>
<keyword evidence="7" id="KW-0663">Pyridoxal phosphate</keyword>
<gene>
    <name evidence="14" type="ORF">JOC48_003227</name>
</gene>
<keyword evidence="15" id="KW-1185">Reference proteome</keyword>
<reference evidence="14 15" key="1">
    <citation type="submission" date="2021-01" db="EMBL/GenBank/DDBJ databases">
        <title>Genomic Encyclopedia of Type Strains, Phase IV (KMG-IV): sequencing the most valuable type-strain genomes for metagenomic binning, comparative biology and taxonomic classification.</title>
        <authorList>
            <person name="Goeker M."/>
        </authorList>
    </citation>
    <scope>NUCLEOTIDE SEQUENCE [LARGE SCALE GENOMIC DNA]</scope>
    <source>
        <strain evidence="14 15">DSM 23711</strain>
    </source>
</reference>
<evidence type="ECO:0000256" key="4">
    <source>
        <dbReference type="ARBA" id="ARBA00011738"/>
    </source>
</evidence>
<comment type="similarity">
    <text evidence="3">Belongs to the NMT1/THI5 family.</text>
</comment>
<dbReference type="Proteomes" id="UP001296943">
    <property type="component" value="Unassembled WGS sequence"/>
</dbReference>
<dbReference type="SUPFAM" id="SSF53850">
    <property type="entry name" value="Periplasmic binding protein-like II"/>
    <property type="match status" value="1"/>
</dbReference>
<feature type="signal peptide" evidence="12">
    <location>
        <begin position="1"/>
        <end position="28"/>
    </location>
</feature>
<evidence type="ECO:0000256" key="3">
    <source>
        <dbReference type="ARBA" id="ARBA00009406"/>
    </source>
</evidence>
<evidence type="ECO:0000256" key="9">
    <source>
        <dbReference type="ARBA" id="ARBA00023004"/>
    </source>
</evidence>
<feature type="chain" id="PRO_5045485951" description="Thiamine pyrimidine synthase" evidence="12">
    <location>
        <begin position="29"/>
        <end position="342"/>
    </location>
</feature>
<sequence length="342" mass="38027">MKRIYSNVFFTLILISLFLLLTACNQEAKGTSADSLEEVSIQLKWVPQAQFAGVYVADDKGFYEEEGIDIEIVPGGPDIVPEQQVANGVADVGITSLEGLLVNRDNGLPLQSIAQIQQVSSKYLIAKKSTGIDSPEEMKGKKVSTWMGGKQFPILAFMKKYGIDPENDIELVKQGFTMDQFLNDQVDVATAAAYNEYYVVLTSGMEESELNVFPLEDAGVGSIEDTLIASDEFVEENKDLAIRIVRATLKGWQYAIDNQDEAVDIVMDNIIDGSSNREHQEFMMSEMAKLIKPEGFTDKQMGMFVEESVKRTADLAYEYGLIEEEADLEKAINKSIYEEAVK</sequence>
<evidence type="ECO:0000313" key="14">
    <source>
        <dbReference type="EMBL" id="MBM7572696.1"/>
    </source>
</evidence>
<feature type="domain" description="SsuA/THI5-like" evidence="13">
    <location>
        <begin position="49"/>
        <end position="262"/>
    </location>
</feature>
<dbReference type="PANTHER" id="PTHR31528">
    <property type="entry name" value="4-AMINO-5-HYDROXYMETHYL-2-METHYLPYRIMIDINE PHOSPHATE SYNTHASE THI11-RELATED"/>
    <property type="match status" value="1"/>
</dbReference>
<comment type="catalytic activity">
    <reaction evidence="11">
        <text>N(6)-(pyridoxal phosphate)-L-lysyl-[4-amino-5-hydroxymethyl-2-methylpyrimidine phosphate synthase] + L-histidyl-[4-amino-5-hydroxymethyl-2-methylpyrimidine phosphate synthase] + 2 Fe(3+) + 4 H2O = L-lysyl-[4-amino-5-hydroxymethyl-2-methylpyrimidine phosphate synthase] + (2S)-2-amino-5-hydroxy-4-oxopentanoyl-[4-amino-5-hydroxymethyl-2-methylpyrimidine phosphate synthase] + 4-amino-2-methyl-5-(phosphooxymethyl)pyrimidine + 3-oxopropanoate + 2 Fe(2+) + 2 H(+)</text>
        <dbReference type="Rhea" id="RHEA:65756"/>
        <dbReference type="Rhea" id="RHEA-COMP:16892"/>
        <dbReference type="Rhea" id="RHEA-COMP:16893"/>
        <dbReference type="Rhea" id="RHEA-COMP:16894"/>
        <dbReference type="Rhea" id="RHEA-COMP:16895"/>
        <dbReference type="ChEBI" id="CHEBI:15377"/>
        <dbReference type="ChEBI" id="CHEBI:15378"/>
        <dbReference type="ChEBI" id="CHEBI:29033"/>
        <dbReference type="ChEBI" id="CHEBI:29034"/>
        <dbReference type="ChEBI" id="CHEBI:29969"/>
        <dbReference type="ChEBI" id="CHEBI:29979"/>
        <dbReference type="ChEBI" id="CHEBI:33190"/>
        <dbReference type="ChEBI" id="CHEBI:58354"/>
        <dbReference type="ChEBI" id="CHEBI:143915"/>
        <dbReference type="ChEBI" id="CHEBI:157692"/>
    </reaction>
    <physiologicalReaction direction="left-to-right" evidence="11">
        <dbReference type="Rhea" id="RHEA:65757"/>
    </physiologicalReaction>
</comment>
<keyword evidence="6" id="KW-0479">Metal-binding</keyword>
<evidence type="ECO:0000256" key="7">
    <source>
        <dbReference type="ARBA" id="ARBA00022898"/>
    </source>
</evidence>
<dbReference type="InterPro" id="IPR027939">
    <property type="entry name" value="NMT1/THI5"/>
</dbReference>
<evidence type="ECO:0000256" key="5">
    <source>
        <dbReference type="ARBA" id="ARBA00022679"/>
    </source>
</evidence>
<evidence type="ECO:0000256" key="12">
    <source>
        <dbReference type="SAM" id="SignalP"/>
    </source>
</evidence>
<accession>A0ABS2N3H9</accession>
<keyword evidence="5" id="KW-0808">Transferase</keyword>
<evidence type="ECO:0000256" key="2">
    <source>
        <dbReference type="ARBA" id="ARBA00004948"/>
    </source>
</evidence>
<dbReference type="InterPro" id="IPR015168">
    <property type="entry name" value="SsuA/THI5"/>
</dbReference>
<organism evidence="14 15">
    <name type="scientific">Aquibacillus albus</name>
    <dbReference type="NCBI Taxonomy" id="1168171"/>
    <lineage>
        <taxon>Bacteria</taxon>
        <taxon>Bacillati</taxon>
        <taxon>Bacillota</taxon>
        <taxon>Bacilli</taxon>
        <taxon>Bacillales</taxon>
        <taxon>Bacillaceae</taxon>
        <taxon>Aquibacillus</taxon>
    </lineage>
</organism>
<protein>
    <recommendedName>
        <fullName evidence="10">Thiamine pyrimidine synthase</fullName>
    </recommendedName>
</protein>
<keyword evidence="12" id="KW-0732">Signal</keyword>
<dbReference type="PANTHER" id="PTHR31528:SF1">
    <property type="entry name" value="4-AMINO-5-HYDROXYMETHYL-2-METHYLPYRIMIDINE PHOSPHATE SYNTHASE THI11-RELATED"/>
    <property type="match status" value="1"/>
</dbReference>
<evidence type="ECO:0000256" key="11">
    <source>
        <dbReference type="ARBA" id="ARBA00048179"/>
    </source>
</evidence>
<dbReference type="PROSITE" id="PS51257">
    <property type="entry name" value="PROKAR_LIPOPROTEIN"/>
    <property type="match status" value="1"/>
</dbReference>
<evidence type="ECO:0000313" key="15">
    <source>
        <dbReference type="Proteomes" id="UP001296943"/>
    </source>
</evidence>
<comment type="function">
    <text evidence="1">Responsible for the formation of the pyrimidine heterocycle in the thiamine biosynthesis pathway. Catalyzes the formation of hydroxymethylpyrimidine phosphate (HMP-P) from histidine and pyridoxal phosphate (PLP). The protein uses PLP and the active site histidine to form HMP-P, generating an inactive enzyme. The enzyme can only undergo a single turnover, which suggests it is a suicide enzyme.</text>
</comment>
<comment type="caution">
    <text evidence="14">The sequence shown here is derived from an EMBL/GenBank/DDBJ whole genome shotgun (WGS) entry which is preliminary data.</text>
</comment>
<evidence type="ECO:0000256" key="1">
    <source>
        <dbReference type="ARBA" id="ARBA00003469"/>
    </source>
</evidence>
<dbReference type="Pfam" id="PF09084">
    <property type="entry name" value="NMT1"/>
    <property type="match status" value="1"/>
</dbReference>
<dbReference type="Gene3D" id="3.40.190.10">
    <property type="entry name" value="Periplasmic binding protein-like II"/>
    <property type="match status" value="2"/>
</dbReference>
<evidence type="ECO:0000256" key="8">
    <source>
        <dbReference type="ARBA" id="ARBA00022977"/>
    </source>
</evidence>
<keyword evidence="8" id="KW-0784">Thiamine biosynthesis</keyword>
<evidence type="ECO:0000256" key="6">
    <source>
        <dbReference type="ARBA" id="ARBA00022723"/>
    </source>
</evidence>
<keyword evidence="9" id="KW-0408">Iron</keyword>
<evidence type="ECO:0000259" key="13">
    <source>
        <dbReference type="Pfam" id="PF09084"/>
    </source>
</evidence>
<name>A0ABS2N3H9_9BACI</name>
<dbReference type="EMBL" id="JAFBDR010000020">
    <property type="protein sequence ID" value="MBM7572696.1"/>
    <property type="molecule type" value="Genomic_DNA"/>
</dbReference>
<evidence type="ECO:0000256" key="10">
    <source>
        <dbReference type="ARBA" id="ARBA00033171"/>
    </source>
</evidence>
<dbReference type="RefSeq" id="WP_204501286.1">
    <property type="nucleotide sequence ID" value="NZ_JAFBDR010000020.1"/>
</dbReference>
<comment type="pathway">
    <text evidence="2">Cofactor biosynthesis; thiamine diphosphate biosynthesis.</text>
</comment>
<proteinExistence type="inferred from homology"/>